<dbReference type="WBParaSite" id="jg6871">
    <property type="protein sequence ID" value="jg6871"/>
    <property type="gene ID" value="jg6871"/>
</dbReference>
<dbReference type="PANTHER" id="PTHR12756:SF11">
    <property type="entry name" value="CYTOSOLIC CARBOXYPEPTIDASE 1"/>
    <property type="match status" value="1"/>
</dbReference>
<sequence length="854" mass="96224">MTQYPEKNRAKLLEQEVIGVLKTIFEHHFVHRLEDAIHLEIAIITLASIRQLSRTKKGKDQLIGLEGKIANRPKLLTSYAQLQDSLCALCMRFLPQIPFPLPQDQLFPLRFSLPSGSEGNSTPLRRPSTSTSGRRLKKSSTSPQKKTPNTKLISGRSSLQLDDAFASSDDGGDEEDDSFLYFNNSDQMDDTDGHANFSDEDLDEDGENFYQSADRKSAVKLDGLSSAFNVANYSRQKLGELKGNYHHLFVEFEQGALGIGNQSPKMRKTHASTSSSSNHKDLVQKYANTTVSVGKFVKIAYPDLLSPEELDRASSASQPFLQSTESMRDMLMQEIPKSRLQSSFERRVVFDLDTLIKTQSCSSAAPLVNSDLEKIGKLDSTVDHLKFESRFESGNLRQAIQVSDNHYELILSPDINQHSAHFQWFYFQVSNNKANVPYTFEVINCLKSTSMMSRGMQPLMFSVSEPKQGWMRTASSVCYYRNLYSNEEESGPASDKEQTPTENRASPVKQFVSKDDSHVCGVVVDTKSFFSARFTISFPHQADICYIAYHFPYTYSYLRASLESFVSRCSSTSNIYVRSSRLTQTLAGNDVPIVTLTAHGSAQELDYARHSAISKLRLWRDQWQSPVFTGWSGLEPNVGQTFPSAPSNPFHTKGLIQYMADVLDKPPWVFVDLHGHSRRPNIFMYGNNPEESWRPSDHSMEHKFTFLGLPDTLEKIAPGFSLRDCRFSISKSKEFSARIAVWRQFGVERAYTMEATYCGYDLGPMAGQQIRVKDLKEMGEQLCQAILQLKNSPEGMDMSRLQHLKHMQGQSPNSAATKNKTARKSGVGTMEFERPLAGLRILPKARKSLSFSKP</sequence>
<dbReference type="SUPFAM" id="SSF53187">
    <property type="entry name" value="Zn-dependent exopeptidases"/>
    <property type="match status" value="1"/>
</dbReference>
<evidence type="ECO:0000313" key="4">
    <source>
        <dbReference type="Proteomes" id="UP000887574"/>
    </source>
</evidence>
<organism evidence="4 5">
    <name type="scientific">Ditylenchus dipsaci</name>
    <dbReference type="NCBI Taxonomy" id="166011"/>
    <lineage>
        <taxon>Eukaryota</taxon>
        <taxon>Metazoa</taxon>
        <taxon>Ecdysozoa</taxon>
        <taxon>Nematoda</taxon>
        <taxon>Chromadorea</taxon>
        <taxon>Rhabditida</taxon>
        <taxon>Tylenchina</taxon>
        <taxon>Tylenchomorpha</taxon>
        <taxon>Sphaerularioidea</taxon>
        <taxon>Anguinidae</taxon>
        <taxon>Anguininae</taxon>
        <taxon>Ditylenchus</taxon>
    </lineage>
</organism>
<evidence type="ECO:0000313" key="5">
    <source>
        <dbReference type="WBParaSite" id="jg6871"/>
    </source>
</evidence>
<evidence type="ECO:0000259" key="3">
    <source>
        <dbReference type="Pfam" id="PF18027"/>
    </source>
</evidence>
<name>A0A915EKJ0_9BILA</name>
<dbReference type="Proteomes" id="UP000887574">
    <property type="component" value="Unplaced"/>
</dbReference>
<accession>A0A915EKJ0</accession>
<dbReference type="InterPro" id="IPR050821">
    <property type="entry name" value="Cytosolic_carboxypeptidase"/>
</dbReference>
<evidence type="ECO:0000256" key="1">
    <source>
        <dbReference type="ARBA" id="ARBA00001947"/>
    </source>
</evidence>
<feature type="compositionally biased region" description="Polar residues" evidence="2">
    <location>
        <begin position="808"/>
        <end position="819"/>
    </location>
</feature>
<feature type="region of interest" description="Disordered" evidence="2">
    <location>
        <begin position="807"/>
        <end position="826"/>
    </location>
</feature>
<dbReference type="PANTHER" id="PTHR12756">
    <property type="entry name" value="CYTOSOLIC CARBOXYPEPTIDASE"/>
    <property type="match status" value="1"/>
</dbReference>
<proteinExistence type="predicted"/>
<feature type="compositionally biased region" description="Low complexity" evidence="2">
    <location>
        <begin position="121"/>
        <end position="151"/>
    </location>
</feature>
<dbReference type="Gene3D" id="2.60.40.3120">
    <property type="match status" value="1"/>
</dbReference>
<feature type="region of interest" description="Disordered" evidence="2">
    <location>
        <begin position="487"/>
        <end position="508"/>
    </location>
</feature>
<comment type="cofactor">
    <cofactor evidence="1">
        <name>Zn(2+)</name>
        <dbReference type="ChEBI" id="CHEBI:29105"/>
    </cofactor>
</comment>
<feature type="region of interest" description="Disordered" evidence="2">
    <location>
        <begin position="261"/>
        <end position="280"/>
    </location>
</feature>
<feature type="region of interest" description="Disordered" evidence="2">
    <location>
        <begin position="112"/>
        <end position="204"/>
    </location>
</feature>
<keyword evidence="4" id="KW-1185">Reference proteome</keyword>
<dbReference type="InterPro" id="IPR040626">
    <property type="entry name" value="Pepdidase_M14_N"/>
</dbReference>
<dbReference type="AlphaFoldDB" id="A0A915EKJ0"/>
<reference evidence="5" key="1">
    <citation type="submission" date="2022-11" db="UniProtKB">
        <authorList>
            <consortium name="WormBaseParasite"/>
        </authorList>
    </citation>
    <scope>IDENTIFICATION</scope>
</reference>
<dbReference type="Gene3D" id="3.40.630.10">
    <property type="entry name" value="Zn peptidases"/>
    <property type="match status" value="1"/>
</dbReference>
<feature type="domain" description="Cytosolic carboxypeptidase N-terminal" evidence="3">
    <location>
        <begin position="387"/>
        <end position="474"/>
    </location>
</feature>
<dbReference type="Pfam" id="PF18027">
    <property type="entry name" value="Pepdidase_M14_N"/>
    <property type="match status" value="1"/>
</dbReference>
<evidence type="ECO:0000256" key="2">
    <source>
        <dbReference type="SAM" id="MobiDB-lite"/>
    </source>
</evidence>
<protein>
    <submittedName>
        <fullName evidence="5">Cytosolic carboxypeptidase N-terminal domain-containing protein</fullName>
    </submittedName>
</protein>